<evidence type="ECO:0000313" key="6">
    <source>
        <dbReference type="Proteomes" id="UP000184231"/>
    </source>
</evidence>
<evidence type="ECO:0000256" key="2">
    <source>
        <dbReference type="ARBA" id="ARBA00022603"/>
    </source>
</evidence>
<dbReference type="EMBL" id="FQYX01000017">
    <property type="protein sequence ID" value="SHJ32657.1"/>
    <property type="molecule type" value="Genomic_DNA"/>
</dbReference>
<dbReference type="STRING" id="558155.SAMN04487911_11755"/>
<dbReference type="GO" id="GO:0008757">
    <property type="term" value="F:S-adenosylmethionine-dependent methyltransferase activity"/>
    <property type="evidence" value="ECO:0007669"/>
    <property type="project" value="InterPro"/>
</dbReference>
<dbReference type="SUPFAM" id="SSF53335">
    <property type="entry name" value="S-adenosyl-L-methionine-dependent methyltransferases"/>
    <property type="match status" value="1"/>
</dbReference>
<dbReference type="GO" id="GO:0032259">
    <property type="term" value="P:methylation"/>
    <property type="evidence" value="ECO:0007669"/>
    <property type="project" value="UniProtKB-KW"/>
</dbReference>
<dbReference type="AlphaFoldDB" id="A0A1M6IDY1"/>
<dbReference type="InterPro" id="IPR008854">
    <property type="entry name" value="TPMT"/>
</dbReference>
<proteinExistence type="predicted"/>
<dbReference type="PANTHER" id="PTHR32183:SF6">
    <property type="entry name" value="CYSTEINE SULFINATE DESULFINASE_CYSTEINE DESULFURASE AND RELATED ENZYMES"/>
    <property type="match status" value="1"/>
</dbReference>
<dbReference type="PROSITE" id="PS51585">
    <property type="entry name" value="SAM_MT_TPMT"/>
    <property type="match status" value="1"/>
</dbReference>
<evidence type="ECO:0000313" key="5">
    <source>
        <dbReference type="EMBL" id="SHJ32657.1"/>
    </source>
</evidence>
<keyword evidence="2 5" id="KW-0489">Methyltransferase</keyword>
<evidence type="ECO:0000256" key="3">
    <source>
        <dbReference type="ARBA" id="ARBA00022679"/>
    </source>
</evidence>
<keyword evidence="4" id="KW-0949">S-adenosyl-L-methionine</keyword>
<protein>
    <submittedName>
        <fullName evidence="5">Thiopurine S-methyltransferase (TPMT)</fullName>
    </submittedName>
</protein>
<accession>A0A1M6IDY1</accession>
<dbReference type="OrthoDB" id="9778208at2"/>
<evidence type="ECO:0000256" key="4">
    <source>
        <dbReference type="ARBA" id="ARBA00022691"/>
    </source>
</evidence>
<dbReference type="InterPro" id="IPR029063">
    <property type="entry name" value="SAM-dependent_MTases_sf"/>
</dbReference>
<keyword evidence="3 5" id="KW-0808">Transferase</keyword>
<dbReference type="RefSeq" id="WP_072764847.1">
    <property type="nucleotide sequence ID" value="NZ_FQYX01000017.1"/>
</dbReference>
<evidence type="ECO:0000256" key="1">
    <source>
        <dbReference type="ARBA" id="ARBA00022553"/>
    </source>
</evidence>
<sequence length="195" mass="22343">MKNLNKEFWEDRYINQDTGWDIGHISTPLKSYIDQLRDKTIKILIPGAGNGYEAVYLAEQGFCNITVIDIAKPPLEQLRGRLTKTDRATLIEGDFFDLELSDFDLILEQTFFCALDPSLRPAYARKMKQLLKPKGKLAGLLFNFPLTESGPPFGGDQKEYKMLFSKDFTIKILENAYNSIKPRAGKELFFIFESK</sequence>
<dbReference type="CDD" id="cd02440">
    <property type="entry name" value="AdoMet_MTases"/>
    <property type="match status" value="1"/>
</dbReference>
<name>A0A1M6IDY1_9FLAO</name>
<keyword evidence="6" id="KW-1185">Reference proteome</keyword>
<dbReference type="Pfam" id="PF05724">
    <property type="entry name" value="TPMT"/>
    <property type="match status" value="1"/>
</dbReference>
<dbReference type="PANTHER" id="PTHR32183">
    <property type="match status" value="1"/>
</dbReference>
<dbReference type="Proteomes" id="UP000184231">
    <property type="component" value="Unassembled WGS sequence"/>
</dbReference>
<reference evidence="5 6" key="1">
    <citation type="submission" date="2016-11" db="EMBL/GenBank/DDBJ databases">
        <authorList>
            <person name="Jaros S."/>
            <person name="Januszkiewicz K."/>
            <person name="Wedrychowicz H."/>
        </authorList>
    </citation>
    <scope>NUCLEOTIDE SEQUENCE [LARGE SCALE GENOMIC DNA]</scope>
    <source>
        <strain evidence="5 6">CGMCC 1.8863</strain>
    </source>
</reference>
<gene>
    <name evidence="5" type="ORF">SAMN04487911_11755</name>
</gene>
<dbReference type="Gene3D" id="3.40.50.150">
    <property type="entry name" value="Vaccinia Virus protein VP39"/>
    <property type="match status" value="1"/>
</dbReference>
<keyword evidence="1" id="KW-0597">Phosphoprotein</keyword>
<organism evidence="5 6">
    <name type="scientific">Arenibacter nanhaiticus</name>
    <dbReference type="NCBI Taxonomy" id="558155"/>
    <lineage>
        <taxon>Bacteria</taxon>
        <taxon>Pseudomonadati</taxon>
        <taxon>Bacteroidota</taxon>
        <taxon>Flavobacteriia</taxon>
        <taxon>Flavobacteriales</taxon>
        <taxon>Flavobacteriaceae</taxon>
        <taxon>Arenibacter</taxon>
    </lineage>
</organism>